<dbReference type="Gene3D" id="1.10.287.1080">
    <property type="entry name" value="MazG-like"/>
    <property type="match status" value="1"/>
</dbReference>
<dbReference type="EC" id="3.6.1.31" evidence="8"/>
<dbReference type="GO" id="GO:0000105">
    <property type="term" value="P:L-histidine biosynthetic process"/>
    <property type="evidence" value="ECO:0007669"/>
    <property type="project" value="UniProtKB-UniRule"/>
</dbReference>
<dbReference type="PANTHER" id="PTHR42945:SF1">
    <property type="entry name" value="HISTIDINE BIOSYNTHESIS BIFUNCTIONAL PROTEIN HIS7"/>
    <property type="match status" value="1"/>
</dbReference>
<dbReference type="Proteomes" id="UP000287502">
    <property type="component" value="Chromosome"/>
</dbReference>
<organism evidence="9 10">
    <name type="scientific">Geovibrio thiophilus</name>
    <dbReference type="NCBI Taxonomy" id="139438"/>
    <lineage>
        <taxon>Bacteria</taxon>
        <taxon>Pseudomonadati</taxon>
        <taxon>Deferribacterota</taxon>
        <taxon>Deferribacteres</taxon>
        <taxon>Deferribacterales</taxon>
        <taxon>Geovibrionaceae</taxon>
        <taxon>Geovibrio</taxon>
    </lineage>
</organism>
<dbReference type="GO" id="GO:0005524">
    <property type="term" value="F:ATP binding"/>
    <property type="evidence" value="ECO:0007669"/>
    <property type="project" value="UniProtKB-KW"/>
</dbReference>
<dbReference type="CDD" id="cd11534">
    <property type="entry name" value="NTP-PPase_HisIE_like"/>
    <property type="match status" value="1"/>
</dbReference>
<dbReference type="UniPathway" id="UPA00031">
    <property type="reaction ID" value="UER00007"/>
</dbReference>
<keyword evidence="4 8" id="KW-0547">Nucleotide-binding</keyword>
<dbReference type="EMBL" id="CP035108">
    <property type="protein sequence ID" value="QAR34425.1"/>
    <property type="molecule type" value="Genomic_DNA"/>
</dbReference>
<keyword evidence="5 8" id="KW-0378">Hydrolase</keyword>
<protein>
    <recommendedName>
        <fullName evidence="8">Phosphoribosyl-ATP pyrophosphatase</fullName>
        <shortName evidence="8">PRA-PH</shortName>
        <ecNumber evidence="8">3.6.1.31</ecNumber>
    </recommendedName>
</protein>
<evidence type="ECO:0000256" key="7">
    <source>
        <dbReference type="ARBA" id="ARBA00023102"/>
    </source>
</evidence>
<proteinExistence type="inferred from homology"/>
<comment type="subcellular location">
    <subcellularLocation>
        <location evidence="8">Cytoplasm</location>
    </subcellularLocation>
</comment>
<evidence type="ECO:0000256" key="6">
    <source>
        <dbReference type="ARBA" id="ARBA00022840"/>
    </source>
</evidence>
<dbReference type="SUPFAM" id="SSF101386">
    <property type="entry name" value="all-alpha NTP pyrophosphatases"/>
    <property type="match status" value="1"/>
</dbReference>
<evidence type="ECO:0000256" key="5">
    <source>
        <dbReference type="ARBA" id="ARBA00022801"/>
    </source>
</evidence>
<dbReference type="InterPro" id="IPR021130">
    <property type="entry name" value="PRib-ATP_PPHydrolase-like"/>
</dbReference>
<keyword evidence="3 8" id="KW-0028">Amino-acid biosynthesis</keyword>
<comment type="similarity">
    <text evidence="8">Belongs to the PRA-PH family.</text>
</comment>
<dbReference type="InterPro" id="IPR008179">
    <property type="entry name" value="HisE"/>
</dbReference>
<dbReference type="GO" id="GO:0005737">
    <property type="term" value="C:cytoplasm"/>
    <property type="evidence" value="ECO:0007669"/>
    <property type="project" value="UniProtKB-SubCell"/>
</dbReference>
<dbReference type="Pfam" id="PF01503">
    <property type="entry name" value="PRA-PH"/>
    <property type="match status" value="1"/>
</dbReference>
<dbReference type="NCBIfam" id="TIGR03188">
    <property type="entry name" value="histidine_hisI"/>
    <property type="match status" value="1"/>
</dbReference>
<dbReference type="KEGG" id="gtl:EP073_13765"/>
<evidence type="ECO:0000256" key="4">
    <source>
        <dbReference type="ARBA" id="ARBA00022741"/>
    </source>
</evidence>
<name>A0A410K289_9BACT</name>
<comment type="pathway">
    <text evidence="2 8">Amino-acid biosynthesis; L-histidine biosynthesis; L-histidine from 5-phospho-alpha-D-ribose 1-diphosphate: step 2/9.</text>
</comment>
<keyword evidence="6 8" id="KW-0067">ATP-binding</keyword>
<gene>
    <name evidence="8 9" type="primary">hisE</name>
    <name evidence="9" type="ORF">EP073_13765</name>
</gene>
<dbReference type="HAMAP" id="MF_01020">
    <property type="entry name" value="HisE"/>
    <property type="match status" value="1"/>
</dbReference>
<dbReference type="PANTHER" id="PTHR42945">
    <property type="entry name" value="HISTIDINE BIOSYNTHESIS BIFUNCTIONAL PROTEIN"/>
    <property type="match status" value="1"/>
</dbReference>
<dbReference type="RefSeq" id="WP_128467730.1">
    <property type="nucleotide sequence ID" value="NZ_CP035108.1"/>
</dbReference>
<keyword evidence="8" id="KW-0963">Cytoplasm</keyword>
<comment type="catalytic activity">
    <reaction evidence="1 8">
        <text>1-(5-phospho-beta-D-ribosyl)-ATP + H2O = 1-(5-phospho-beta-D-ribosyl)-5'-AMP + diphosphate + H(+)</text>
        <dbReference type="Rhea" id="RHEA:22828"/>
        <dbReference type="ChEBI" id="CHEBI:15377"/>
        <dbReference type="ChEBI" id="CHEBI:15378"/>
        <dbReference type="ChEBI" id="CHEBI:33019"/>
        <dbReference type="ChEBI" id="CHEBI:59457"/>
        <dbReference type="ChEBI" id="CHEBI:73183"/>
        <dbReference type="EC" id="3.6.1.31"/>
    </reaction>
</comment>
<evidence type="ECO:0000256" key="3">
    <source>
        <dbReference type="ARBA" id="ARBA00022605"/>
    </source>
</evidence>
<keyword evidence="10" id="KW-1185">Reference proteome</keyword>
<dbReference type="AlphaFoldDB" id="A0A410K289"/>
<sequence>MNTEIIGKLVETVRERKRNPQDDSYTCKLLEAGENKLVKKLGEENAEFIRAFLKESDDSVAGEAADIIYHMVVALEYRGVSFESVLEVLENRFGKSGIRK</sequence>
<keyword evidence="7 8" id="KW-0368">Histidine biosynthesis</keyword>
<evidence type="ECO:0000256" key="2">
    <source>
        <dbReference type="ARBA" id="ARBA00005204"/>
    </source>
</evidence>
<reference evidence="9 10" key="1">
    <citation type="submission" date="2019-01" db="EMBL/GenBank/DDBJ databases">
        <title>Geovibrio thiophilus DSM 11263, complete genome.</title>
        <authorList>
            <person name="Spring S."/>
            <person name="Bunk B."/>
            <person name="Sproer C."/>
        </authorList>
    </citation>
    <scope>NUCLEOTIDE SEQUENCE [LARGE SCALE GENOMIC DNA]</scope>
    <source>
        <strain evidence="9 10">DSM 11263</strain>
    </source>
</reference>
<evidence type="ECO:0000313" key="10">
    <source>
        <dbReference type="Proteomes" id="UP000287502"/>
    </source>
</evidence>
<evidence type="ECO:0000256" key="8">
    <source>
        <dbReference type="HAMAP-Rule" id="MF_01020"/>
    </source>
</evidence>
<evidence type="ECO:0000256" key="1">
    <source>
        <dbReference type="ARBA" id="ARBA00001460"/>
    </source>
</evidence>
<dbReference type="GO" id="GO:0004636">
    <property type="term" value="F:phosphoribosyl-ATP diphosphatase activity"/>
    <property type="evidence" value="ECO:0007669"/>
    <property type="project" value="UniProtKB-UniRule"/>
</dbReference>
<dbReference type="OrthoDB" id="9795769at2"/>
<evidence type="ECO:0000313" key="9">
    <source>
        <dbReference type="EMBL" id="QAR34425.1"/>
    </source>
</evidence>
<accession>A0A410K289</accession>